<dbReference type="WBParaSite" id="PgR002_g259_t01">
    <property type="protein sequence ID" value="PgR002_g259_t01"/>
    <property type="gene ID" value="PgR002_g259"/>
</dbReference>
<dbReference type="WBParaSite" id="PgR002_g259_t03">
    <property type="protein sequence ID" value="PgR002_g259_t03"/>
    <property type="gene ID" value="PgR002_g259"/>
</dbReference>
<proteinExistence type="predicted"/>
<name>A0A915A7X2_PARUN</name>
<keyword evidence="3" id="KW-1185">Reference proteome</keyword>
<dbReference type="AlphaFoldDB" id="A0A915A7X2"/>
<feature type="compositionally biased region" description="Polar residues" evidence="1">
    <location>
        <begin position="316"/>
        <end position="330"/>
    </location>
</feature>
<feature type="compositionally biased region" description="Low complexity" evidence="1">
    <location>
        <begin position="286"/>
        <end position="304"/>
    </location>
</feature>
<protein>
    <submittedName>
        <fullName evidence="4 5">PID domain-containing protein</fullName>
    </submittedName>
</protein>
<feature type="compositionally biased region" description="Acidic residues" evidence="1">
    <location>
        <begin position="243"/>
        <end position="268"/>
    </location>
</feature>
<dbReference type="Proteomes" id="UP000887569">
    <property type="component" value="Unplaced"/>
</dbReference>
<evidence type="ECO:0000313" key="5">
    <source>
        <dbReference type="WBParaSite" id="PgR002_g259_t03"/>
    </source>
</evidence>
<dbReference type="Pfam" id="PF14719">
    <property type="entry name" value="PID_2"/>
    <property type="match status" value="1"/>
</dbReference>
<feature type="compositionally biased region" description="Acidic residues" evidence="1">
    <location>
        <begin position="409"/>
        <end position="427"/>
    </location>
</feature>
<dbReference type="SUPFAM" id="SSF50729">
    <property type="entry name" value="PH domain-like"/>
    <property type="match status" value="1"/>
</dbReference>
<feature type="region of interest" description="Disordered" evidence="1">
    <location>
        <begin position="283"/>
        <end position="357"/>
    </location>
</feature>
<evidence type="ECO:0000313" key="4">
    <source>
        <dbReference type="WBParaSite" id="PgR002_g259_t01"/>
    </source>
</evidence>
<evidence type="ECO:0000259" key="2">
    <source>
        <dbReference type="SMART" id="SM00462"/>
    </source>
</evidence>
<accession>A0A915A7X2</accession>
<feature type="region of interest" description="Disordered" evidence="1">
    <location>
        <begin position="382"/>
        <end position="441"/>
    </location>
</feature>
<organism evidence="3 5">
    <name type="scientific">Parascaris univalens</name>
    <name type="common">Nematode worm</name>
    <dbReference type="NCBI Taxonomy" id="6257"/>
    <lineage>
        <taxon>Eukaryota</taxon>
        <taxon>Metazoa</taxon>
        <taxon>Ecdysozoa</taxon>
        <taxon>Nematoda</taxon>
        <taxon>Chromadorea</taxon>
        <taxon>Rhabditida</taxon>
        <taxon>Spirurina</taxon>
        <taxon>Ascaridomorpha</taxon>
        <taxon>Ascaridoidea</taxon>
        <taxon>Ascarididae</taxon>
        <taxon>Parascaris</taxon>
    </lineage>
</organism>
<reference evidence="4 5" key="1">
    <citation type="submission" date="2022-11" db="UniProtKB">
        <authorList>
            <consortium name="WormBaseParasite"/>
        </authorList>
    </citation>
    <scope>IDENTIFICATION</scope>
</reference>
<dbReference type="CDD" id="cd01214">
    <property type="entry name" value="PTB_FAM43A"/>
    <property type="match status" value="1"/>
</dbReference>
<dbReference type="PANTHER" id="PTHR11232:SF2">
    <property type="entry name" value="FI05246P"/>
    <property type="match status" value="1"/>
</dbReference>
<dbReference type="InterPro" id="IPR011993">
    <property type="entry name" value="PH-like_dom_sf"/>
</dbReference>
<feature type="compositionally biased region" description="Low complexity" evidence="1">
    <location>
        <begin position="339"/>
        <end position="348"/>
    </location>
</feature>
<evidence type="ECO:0000256" key="1">
    <source>
        <dbReference type="SAM" id="MobiDB-lite"/>
    </source>
</evidence>
<dbReference type="SMART" id="SM00462">
    <property type="entry name" value="PTB"/>
    <property type="match status" value="1"/>
</dbReference>
<dbReference type="InterPro" id="IPR006020">
    <property type="entry name" value="PTB/PI_dom"/>
</dbReference>
<feature type="region of interest" description="Disordered" evidence="1">
    <location>
        <begin position="230"/>
        <end position="269"/>
    </location>
</feature>
<dbReference type="InterPro" id="IPR033930">
    <property type="entry name" value="FAM43A/B_PTB"/>
</dbReference>
<dbReference type="PANTHER" id="PTHR11232">
    <property type="entry name" value="PHOSPHOTYROSINE INTERACTION DOMAIN-CONTAINING FAMILY MEMBER"/>
    <property type="match status" value="1"/>
</dbReference>
<dbReference type="Gene3D" id="2.30.29.30">
    <property type="entry name" value="Pleckstrin-homology domain (PH domain)/Phosphotyrosine-binding domain (PTB)"/>
    <property type="match status" value="1"/>
</dbReference>
<feature type="domain" description="PID" evidence="2">
    <location>
        <begin position="60"/>
        <end position="196"/>
    </location>
</feature>
<sequence length="459" mass="51293">MADMAIDCVEYNTSDISMEQRHFSGKSVDRMPSLANASTSPTQFFTLPFRKRRRCYTINPPDDTYNVVYLGNVLTVMAKGDGCVEKPLNLIWKTYCSKQKSDLQMKLAVTRSGLKAETKQQGLTEYWAHRITFCLAPSEYPRLFCWVYKHEGKRMKPELRCHAVLCKKASEPTTIAVRLNDFLQAALQEYRREKLSMQNARLNATAVGQVATCPKRKLLLQTGTLNFRPPVSRSKSAPRLGSIEEEEILEDEEDEEEEEQQEEEDLSDLESLCYRDSPAVDDECVSSSATSSSSSSSPFLRQSSLVDRVERDEQQSDISDCTIRLSSSLTLEAAGGSSGPSSIGSDEGFNSTSEVSERTSGALRGALNTGCAWIPQRRASAAGPRRYSYKDPDTVSDESGYHDGAVSLSDDEFVLPEEEEFDEDECDVQDHSSKSGDSSALLWFNGMNRGKNFRHRVPE</sequence>
<dbReference type="InterPro" id="IPR051133">
    <property type="entry name" value="Adapter_Engulfment-Domain"/>
</dbReference>
<evidence type="ECO:0000313" key="3">
    <source>
        <dbReference type="Proteomes" id="UP000887569"/>
    </source>
</evidence>